<sequence length="332" mass="36813">MKILLIGLGSIGRRHLRNLLTLGYNQISVVSRSATLPAEFDFLRVYSSLQDALSSSVFDTAIICTPTSLHLASASILLHAKIPNIYLEKPVSHSYNGIEDLLALAASYESNIVVGYDLHFDPGMQKVHELLAENVIGKVVSVNAFVGQFLPDWRPAEDYTKGMSAKKETGGGVMLDLVHEFDYLLWLLGPVETVASQYSNTGALQIETEDVCDVLLKFDNGATGTLHLDYLQKKLVRNCTITGFNGAITCNLAENKVSWINKDKQEEEFEYKGFERNGRFIQIMKAFLENKKDARLTSLQQGIESLKLVLAAKRSSEKARFVTLNTFNPSAS</sequence>
<proteinExistence type="predicted"/>
<evidence type="ECO:0000259" key="1">
    <source>
        <dbReference type="Pfam" id="PF01408"/>
    </source>
</evidence>
<gene>
    <name evidence="3" type="ORF">SAE01_24210</name>
</gene>
<evidence type="ECO:0000313" key="4">
    <source>
        <dbReference type="Proteomes" id="UP000321513"/>
    </source>
</evidence>
<dbReference type="GO" id="GO:0000166">
    <property type="term" value="F:nucleotide binding"/>
    <property type="evidence" value="ECO:0007669"/>
    <property type="project" value="InterPro"/>
</dbReference>
<dbReference type="InterPro" id="IPR051450">
    <property type="entry name" value="Gfo/Idh/MocA_Oxidoreductases"/>
</dbReference>
<dbReference type="Pfam" id="PF22725">
    <property type="entry name" value="GFO_IDH_MocA_C3"/>
    <property type="match status" value="1"/>
</dbReference>
<dbReference type="Gene3D" id="3.30.360.10">
    <property type="entry name" value="Dihydrodipicolinate Reductase, domain 2"/>
    <property type="match status" value="1"/>
</dbReference>
<dbReference type="Proteomes" id="UP000321513">
    <property type="component" value="Unassembled WGS sequence"/>
</dbReference>
<evidence type="ECO:0000259" key="2">
    <source>
        <dbReference type="Pfam" id="PF22725"/>
    </source>
</evidence>
<dbReference type="OrthoDB" id="9815825at2"/>
<dbReference type="AlphaFoldDB" id="A0A512BDF5"/>
<dbReference type="PANTHER" id="PTHR43377:SF1">
    <property type="entry name" value="BILIVERDIN REDUCTASE A"/>
    <property type="match status" value="1"/>
</dbReference>
<comment type="caution">
    <text evidence="3">The sequence shown here is derived from an EMBL/GenBank/DDBJ whole genome shotgun (WGS) entry which is preliminary data.</text>
</comment>
<dbReference type="EMBL" id="BJYT01000008">
    <property type="protein sequence ID" value="GEO09925.1"/>
    <property type="molecule type" value="Genomic_DNA"/>
</dbReference>
<protein>
    <submittedName>
        <fullName evidence="3">Oxidoreductase</fullName>
    </submittedName>
</protein>
<reference evidence="3 4" key="1">
    <citation type="submission" date="2019-07" db="EMBL/GenBank/DDBJ databases">
        <title>Whole genome shotgun sequence of Segetibacter aerophilus NBRC 106135.</title>
        <authorList>
            <person name="Hosoyama A."/>
            <person name="Uohara A."/>
            <person name="Ohji S."/>
            <person name="Ichikawa N."/>
        </authorList>
    </citation>
    <scope>NUCLEOTIDE SEQUENCE [LARGE SCALE GENOMIC DNA]</scope>
    <source>
        <strain evidence="3 4">NBRC 106135</strain>
    </source>
</reference>
<dbReference type="PANTHER" id="PTHR43377">
    <property type="entry name" value="BILIVERDIN REDUCTASE A"/>
    <property type="match status" value="1"/>
</dbReference>
<evidence type="ECO:0000313" key="3">
    <source>
        <dbReference type="EMBL" id="GEO09925.1"/>
    </source>
</evidence>
<feature type="domain" description="GFO/IDH/MocA-like oxidoreductase" evidence="2">
    <location>
        <begin position="124"/>
        <end position="248"/>
    </location>
</feature>
<dbReference type="SUPFAM" id="SSF55347">
    <property type="entry name" value="Glyceraldehyde-3-phosphate dehydrogenase-like, C-terminal domain"/>
    <property type="match status" value="1"/>
</dbReference>
<organism evidence="3 4">
    <name type="scientific">Segetibacter aerophilus</name>
    <dbReference type="NCBI Taxonomy" id="670293"/>
    <lineage>
        <taxon>Bacteria</taxon>
        <taxon>Pseudomonadati</taxon>
        <taxon>Bacteroidota</taxon>
        <taxon>Chitinophagia</taxon>
        <taxon>Chitinophagales</taxon>
        <taxon>Chitinophagaceae</taxon>
        <taxon>Segetibacter</taxon>
    </lineage>
</organism>
<keyword evidence="4" id="KW-1185">Reference proteome</keyword>
<feature type="domain" description="Gfo/Idh/MocA-like oxidoreductase N-terminal" evidence="1">
    <location>
        <begin position="1"/>
        <end position="116"/>
    </location>
</feature>
<dbReference type="Pfam" id="PF01408">
    <property type="entry name" value="GFO_IDH_MocA"/>
    <property type="match status" value="1"/>
</dbReference>
<dbReference type="SUPFAM" id="SSF51735">
    <property type="entry name" value="NAD(P)-binding Rossmann-fold domains"/>
    <property type="match status" value="1"/>
</dbReference>
<dbReference type="InterPro" id="IPR055170">
    <property type="entry name" value="GFO_IDH_MocA-like_dom"/>
</dbReference>
<dbReference type="InterPro" id="IPR036291">
    <property type="entry name" value="NAD(P)-bd_dom_sf"/>
</dbReference>
<name>A0A512BDF5_9BACT</name>
<dbReference type="InterPro" id="IPR000683">
    <property type="entry name" value="Gfo/Idh/MocA-like_OxRdtase_N"/>
</dbReference>
<dbReference type="Gene3D" id="3.40.50.720">
    <property type="entry name" value="NAD(P)-binding Rossmann-like Domain"/>
    <property type="match status" value="1"/>
</dbReference>
<accession>A0A512BDF5</accession>
<dbReference type="RefSeq" id="WP_147204038.1">
    <property type="nucleotide sequence ID" value="NZ_BJYT01000008.1"/>
</dbReference>